<protein>
    <submittedName>
        <fullName evidence="3">Selenocysteine lyase/cysteine desulfurase</fullName>
    </submittedName>
</protein>
<evidence type="ECO:0000313" key="3">
    <source>
        <dbReference type="EMBL" id="PTN03584.1"/>
    </source>
</evidence>
<keyword evidence="4" id="KW-1185">Reference proteome</keyword>
<dbReference type="InterPro" id="IPR015422">
    <property type="entry name" value="PyrdxlP-dep_Trfase_small"/>
</dbReference>
<dbReference type="RefSeq" id="WP_107890869.1">
    <property type="nucleotide sequence ID" value="NZ_NHSI01000018.1"/>
</dbReference>
<sequence length="408" mass="44814">MTSLDLAFVRNQFTAFQDPAQRRLAFMENAGGSLPCRYTIWRLNRFYHERKVQPYGVGAPSLRAGEEMDAARYRLAAHLGVARDEIHFGPSTSANTYVLAQAVRQWLKPGAAIIVTNQDHEANTGVWRRLADGGVEIREWQVDPETGALHPERLEVLLDDKVRLVCFPHCSNILGHVNDVGALCSRIRAAGAVSCVDGVSFAPHGLPNIGKLGADIYLFSAYKTFGPHQGIMTLRRDLARVLPHQGHDFNAGNLLCRFTPAGPDHAQVAACAALADYVDALYEHHYRAGRDPVGRSAKVAELCRAHEIALVEPLLEFLRSRGLRILGPDRPGWNRVPTVSLQVPEPGVSLAERLAKHGILTGGGNFYAPRLLSAMGVDPAEGVLRISLVHYNSPLEVDRLIRALDCEL</sequence>
<dbReference type="SUPFAM" id="SSF53383">
    <property type="entry name" value="PLP-dependent transferases"/>
    <property type="match status" value="1"/>
</dbReference>
<evidence type="ECO:0000313" key="4">
    <source>
        <dbReference type="Proteomes" id="UP000243859"/>
    </source>
</evidence>
<dbReference type="Pfam" id="PF00266">
    <property type="entry name" value="Aminotran_5"/>
    <property type="match status" value="1"/>
</dbReference>
<dbReference type="Gene3D" id="3.90.1150.10">
    <property type="entry name" value="Aspartate Aminotransferase, domain 1"/>
    <property type="match status" value="1"/>
</dbReference>
<proteinExistence type="predicted"/>
<dbReference type="PANTHER" id="PTHR43586:SF21">
    <property type="entry name" value="PYRIDOXAL PHOSPHATE (PLP)-DEPENDENT ASPARTATE AMINOTRANSFERASE SUPERFAMILY"/>
    <property type="match status" value="1"/>
</dbReference>
<accession>A0A2T5BVH9</accession>
<feature type="domain" description="Aminotransferase class V" evidence="2">
    <location>
        <begin position="26"/>
        <end position="242"/>
    </location>
</feature>
<dbReference type="GO" id="GO:0016829">
    <property type="term" value="F:lyase activity"/>
    <property type="evidence" value="ECO:0007669"/>
    <property type="project" value="UniProtKB-KW"/>
</dbReference>
<dbReference type="EMBL" id="QAAA01000002">
    <property type="protein sequence ID" value="PTN03584.1"/>
    <property type="molecule type" value="Genomic_DNA"/>
</dbReference>
<gene>
    <name evidence="3" type="ORF">C8N32_102110</name>
</gene>
<dbReference type="OrthoDB" id="7592443at2"/>
<organism evidence="3 4">
    <name type="scientific">Rhodovulum imhoffii</name>
    <dbReference type="NCBI Taxonomy" id="365340"/>
    <lineage>
        <taxon>Bacteria</taxon>
        <taxon>Pseudomonadati</taxon>
        <taxon>Pseudomonadota</taxon>
        <taxon>Alphaproteobacteria</taxon>
        <taxon>Rhodobacterales</taxon>
        <taxon>Paracoccaceae</taxon>
        <taxon>Rhodovulum</taxon>
    </lineage>
</organism>
<evidence type="ECO:0000259" key="2">
    <source>
        <dbReference type="Pfam" id="PF00266"/>
    </source>
</evidence>
<reference evidence="3 4" key="1">
    <citation type="submission" date="2018-04" db="EMBL/GenBank/DDBJ databases">
        <title>Genomic Encyclopedia of Archaeal and Bacterial Type Strains, Phase II (KMG-II): from individual species to whole genera.</title>
        <authorList>
            <person name="Goeker M."/>
        </authorList>
    </citation>
    <scope>NUCLEOTIDE SEQUENCE [LARGE SCALE GENOMIC DNA]</scope>
    <source>
        <strain evidence="3 4">DSM 18064</strain>
    </source>
</reference>
<dbReference type="PANTHER" id="PTHR43586">
    <property type="entry name" value="CYSTEINE DESULFURASE"/>
    <property type="match status" value="1"/>
</dbReference>
<comment type="caution">
    <text evidence="3">The sequence shown here is derived from an EMBL/GenBank/DDBJ whole genome shotgun (WGS) entry which is preliminary data.</text>
</comment>
<dbReference type="InterPro" id="IPR015424">
    <property type="entry name" value="PyrdxlP-dep_Trfase"/>
</dbReference>
<evidence type="ECO:0000256" key="1">
    <source>
        <dbReference type="ARBA" id="ARBA00022898"/>
    </source>
</evidence>
<keyword evidence="1" id="KW-0663">Pyridoxal phosphate</keyword>
<dbReference type="Proteomes" id="UP000243859">
    <property type="component" value="Unassembled WGS sequence"/>
</dbReference>
<dbReference type="AlphaFoldDB" id="A0A2T5BVH9"/>
<name>A0A2T5BVH9_9RHOB</name>
<keyword evidence="3" id="KW-0456">Lyase</keyword>
<dbReference type="Gene3D" id="3.40.640.10">
    <property type="entry name" value="Type I PLP-dependent aspartate aminotransferase-like (Major domain)"/>
    <property type="match status" value="1"/>
</dbReference>
<dbReference type="InterPro" id="IPR015421">
    <property type="entry name" value="PyrdxlP-dep_Trfase_major"/>
</dbReference>
<dbReference type="InterPro" id="IPR000192">
    <property type="entry name" value="Aminotrans_V_dom"/>
</dbReference>